<dbReference type="PANTHER" id="PTHR10209:SF874">
    <property type="entry name" value="2-OXOGLUTARATE (2OG) AND FE(II)-DEPENDENT OXYGENASE SUPERFAMILY PROTEIN"/>
    <property type="match status" value="1"/>
</dbReference>
<reference evidence="6 7" key="1">
    <citation type="submission" date="2016-07" db="EMBL/GenBank/DDBJ databases">
        <title>Pervasive Adenine N6-methylation of Active Genes in Fungi.</title>
        <authorList>
            <consortium name="DOE Joint Genome Institute"/>
            <person name="Mondo S.J."/>
            <person name="Dannebaum R.O."/>
            <person name="Kuo R.C."/>
            <person name="Labutti K."/>
            <person name="Haridas S."/>
            <person name="Kuo A."/>
            <person name="Salamov A."/>
            <person name="Ahrendt S.R."/>
            <person name="Lipzen A."/>
            <person name="Sullivan W."/>
            <person name="Andreopoulos W.B."/>
            <person name="Clum A."/>
            <person name="Lindquist E."/>
            <person name="Daum C."/>
            <person name="Ramamoorthy G.K."/>
            <person name="Gryganskyi A."/>
            <person name="Culley D."/>
            <person name="Magnuson J.K."/>
            <person name="James T.Y."/>
            <person name="O'Malley M.A."/>
            <person name="Stajich J.E."/>
            <person name="Spatafora J.W."/>
            <person name="Visel A."/>
            <person name="Grigoriev I.V."/>
        </authorList>
    </citation>
    <scope>NUCLEOTIDE SEQUENCE [LARGE SCALE GENOMIC DNA]</scope>
    <source>
        <strain evidence="6 7">62-1032</strain>
    </source>
</reference>
<dbReference type="Pfam" id="PF03171">
    <property type="entry name" value="2OG-FeII_Oxy"/>
    <property type="match status" value="1"/>
</dbReference>
<dbReference type="OrthoDB" id="10248513at2759"/>
<dbReference type="SUPFAM" id="SSF51197">
    <property type="entry name" value="Clavaminate synthase-like"/>
    <property type="match status" value="1"/>
</dbReference>
<evidence type="ECO:0000256" key="3">
    <source>
        <dbReference type="ARBA" id="ARBA00023002"/>
    </source>
</evidence>
<proteinExistence type="inferred from homology"/>
<dbReference type="EMBL" id="MCGR01000021">
    <property type="protein sequence ID" value="ORY82335.1"/>
    <property type="molecule type" value="Genomic_DNA"/>
</dbReference>
<evidence type="ECO:0000313" key="6">
    <source>
        <dbReference type="EMBL" id="ORY82335.1"/>
    </source>
</evidence>
<dbReference type="InterPro" id="IPR044861">
    <property type="entry name" value="IPNS-like_FE2OG_OXY"/>
</dbReference>
<comment type="caution">
    <text evidence="6">The sequence shown here is derived from an EMBL/GenBank/DDBJ whole genome shotgun (WGS) entry which is preliminary data.</text>
</comment>
<keyword evidence="4" id="KW-0408">Iron</keyword>
<evidence type="ECO:0000256" key="1">
    <source>
        <dbReference type="ARBA" id="ARBA00008056"/>
    </source>
</evidence>
<sequence length="382" mass="42165">MASLPIIDLDIFRAAPDSPEAHAEAGKTAEALIRYGALIVKDSRVSEDANSRFLDVMEDYFAQDEEALKADARPEYHFQVGVTLENTEKPKCHSSDSCKAVIASLDPQERPLDLEGGKADPKCRFFHRMGVTPPTTSFPSLSMENVTPAAFSSTWEASMSEWGTQIQGAVEGVSQALAVGLGLEQNTFTDAATYGSHLLAPTSTDLRKYGKVGEIFAGFHTDLNALTIHGRSRYPGLHIWARNTGKRIVVKLPPGHLLVQAGKQVEHLTNGLILAGYHEVVCTPETVAAMERRQQDPTTAHRPLNRISSTFFWHFSSDYEMRPREFLGRMQGSEVVRREQERVLSNAEDGEGAGVPKETYEEGMKVGTLVQNELKHIALMKE</sequence>
<dbReference type="AlphaFoldDB" id="A0A1Y2FHP8"/>
<dbReference type="InParanoid" id="A0A1Y2FHP8"/>
<organism evidence="6 7">
    <name type="scientific">Leucosporidium creatinivorum</name>
    <dbReference type="NCBI Taxonomy" id="106004"/>
    <lineage>
        <taxon>Eukaryota</taxon>
        <taxon>Fungi</taxon>
        <taxon>Dikarya</taxon>
        <taxon>Basidiomycota</taxon>
        <taxon>Pucciniomycotina</taxon>
        <taxon>Microbotryomycetes</taxon>
        <taxon>Leucosporidiales</taxon>
        <taxon>Leucosporidium</taxon>
    </lineage>
</organism>
<comment type="similarity">
    <text evidence="1">Belongs to the iron/ascorbate-dependent oxidoreductase family.</text>
</comment>
<dbReference type="STRING" id="106004.A0A1Y2FHP8"/>
<keyword evidence="7" id="KW-1185">Reference proteome</keyword>
<feature type="domain" description="Isopenicillin N synthase-like Fe(2+) 2OG dioxygenase" evidence="5">
    <location>
        <begin position="218"/>
        <end position="314"/>
    </location>
</feature>
<dbReference type="Proteomes" id="UP000193467">
    <property type="component" value="Unassembled WGS sequence"/>
</dbReference>
<keyword evidence="2" id="KW-0479">Metal-binding</keyword>
<dbReference type="PANTHER" id="PTHR10209">
    <property type="entry name" value="OXIDOREDUCTASE, 2OG-FE II OXYGENASE FAMILY PROTEIN"/>
    <property type="match status" value="1"/>
</dbReference>
<evidence type="ECO:0000313" key="7">
    <source>
        <dbReference type="Proteomes" id="UP000193467"/>
    </source>
</evidence>
<name>A0A1Y2FHP8_9BASI</name>
<keyword evidence="3" id="KW-0560">Oxidoreductase</keyword>
<dbReference type="InterPro" id="IPR027443">
    <property type="entry name" value="IPNS-like_sf"/>
</dbReference>
<evidence type="ECO:0000256" key="4">
    <source>
        <dbReference type="ARBA" id="ARBA00023004"/>
    </source>
</evidence>
<gene>
    <name evidence="6" type="ORF">BCR35DRAFT_290810</name>
</gene>
<accession>A0A1Y2FHP8</accession>
<dbReference type="GO" id="GO:0016491">
    <property type="term" value="F:oxidoreductase activity"/>
    <property type="evidence" value="ECO:0007669"/>
    <property type="project" value="UniProtKB-KW"/>
</dbReference>
<evidence type="ECO:0000256" key="2">
    <source>
        <dbReference type="ARBA" id="ARBA00022723"/>
    </source>
</evidence>
<dbReference type="Gene3D" id="2.60.120.330">
    <property type="entry name" value="B-lactam Antibiotic, Isopenicillin N Synthase, Chain"/>
    <property type="match status" value="1"/>
</dbReference>
<dbReference type="GO" id="GO:0046872">
    <property type="term" value="F:metal ion binding"/>
    <property type="evidence" value="ECO:0007669"/>
    <property type="project" value="UniProtKB-KW"/>
</dbReference>
<evidence type="ECO:0000259" key="5">
    <source>
        <dbReference type="Pfam" id="PF03171"/>
    </source>
</evidence>
<protein>
    <recommendedName>
        <fullName evidence="5">Isopenicillin N synthase-like Fe(2+) 2OG dioxygenase domain-containing protein</fullName>
    </recommendedName>
</protein>